<feature type="transmembrane region" description="Helical" evidence="1">
    <location>
        <begin position="231"/>
        <end position="250"/>
    </location>
</feature>
<gene>
    <name evidence="3" type="ordered locus">Cwoe_1614</name>
</gene>
<feature type="domain" description="CAAX prenyl protease 2/Lysostaphin resistance protein A-like" evidence="2">
    <location>
        <begin position="151"/>
        <end position="237"/>
    </location>
</feature>
<dbReference type="Proteomes" id="UP000008229">
    <property type="component" value="Chromosome"/>
</dbReference>
<evidence type="ECO:0000313" key="3">
    <source>
        <dbReference type="EMBL" id="ADB50042.1"/>
    </source>
</evidence>
<evidence type="ECO:0000256" key="1">
    <source>
        <dbReference type="SAM" id="Phobius"/>
    </source>
</evidence>
<reference evidence="4" key="2">
    <citation type="submission" date="2010-01" db="EMBL/GenBank/DDBJ databases">
        <title>The complete genome of Conexibacter woesei DSM 14684.</title>
        <authorList>
            <consortium name="US DOE Joint Genome Institute (JGI-PGF)"/>
            <person name="Lucas S."/>
            <person name="Copeland A."/>
            <person name="Lapidus A."/>
            <person name="Glavina del Rio T."/>
            <person name="Dalin E."/>
            <person name="Tice H."/>
            <person name="Bruce D."/>
            <person name="Goodwin L."/>
            <person name="Pitluck S."/>
            <person name="Kyrpides N."/>
            <person name="Mavromatis K."/>
            <person name="Ivanova N."/>
            <person name="Mikhailova N."/>
            <person name="Chertkov O."/>
            <person name="Brettin T."/>
            <person name="Detter J.C."/>
            <person name="Han C."/>
            <person name="Larimer F."/>
            <person name="Land M."/>
            <person name="Hauser L."/>
            <person name="Markowitz V."/>
            <person name="Cheng J.-F."/>
            <person name="Hugenholtz P."/>
            <person name="Woyke T."/>
            <person name="Wu D."/>
            <person name="Pukall R."/>
            <person name="Steenblock K."/>
            <person name="Schneider S."/>
            <person name="Klenk H.-P."/>
            <person name="Eisen J.A."/>
        </authorList>
    </citation>
    <scope>NUCLEOTIDE SEQUENCE [LARGE SCALE GENOMIC DNA]</scope>
    <source>
        <strain evidence="4">DSM 14684 / CIP 108061 / JCM 11494 / NBRC 100937 / ID131577</strain>
    </source>
</reference>
<feature type="transmembrane region" description="Helical" evidence="1">
    <location>
        <begin position="12"/>
        <end position="35"/>
    </location>
</feature>
<reference evidence="3 4" key="1">
    <citation type="journal article" date="2010" name="Stand. Genomic Sci.">
        <title>Complete genome sequence of Conexibacter woesei type strain (ID131577).</title>
        <authorList>
            <person name="Pukall R."/>
            <person name="Lapidus A."/>
            <person name="Glavina Del Rio T."/>
            <person name="Copeland A."/>
            <person name="Tice H."/>
            <person name="Cheng J.-F."/>
            <person name="Lucas S."/>
            <person name="Chen F."/>
            <person name="Nolan M."/>
            <person name="Bruce D."/>
            <person name="Goodwin L."/>
            <person name="Pitluck S."/>
            <person name="Mavromatis K."/>
            <person name="Ivanova N."/>
            <person name="Ovchinnikova G."/>
            <person name="Pati A."/>
            <person name="Chen A."/>
            <person name="Palaniappan K."/>
            <person name="Land M."/>
            <person name="Hauser L."/>
            <person name="Chang Y.-J."/>
            <person name="Jeffries C.D."/>
            <person name="Chain P."/>
            <person name="Meincke L."/>
            <person name="Sims D."/>
            <person name="Brettin T."/>
            <person name="Detter J.C."/>
            <person name="Rohde M."/>
            <person name="Goeker M."/>
            <person name="Bristow J."/>
            <person name="Eisen J.A."/>
            <person name="Markowitz V."/>
            <person name="Kyrpides N.C."/>
            <person name="Klenk H.-P."/>
            <person name="Hugenholtz P."/>
        </authorList>
    </citation>
    <scope>NUCLEOTIDE SEQUENCE [LARGE SCALE GENOMIC DNA]</scope>
    <source>
        <strain evidence="4">DSM 14684 / CIP 108061 / JCM 11494 / NBRC 100937 / ID131577</strain>
    </source>
</reference>
<dbReference type="HOGENOM" id="CLU_986564_0_0_11"/>
<dbReference type="STRING" id="469383.Cwoe_1614"/>
<sequence length="251" mass="27320" precursor="true">MSDGRAAIPQWSLARILAVWAAAAVPMGVAAWVLTPLLEDRLGGEVPLAKALIVCLTAGLVWQFALVVLLVRREQGTLRWSRVRQALWLRSPHDEATGQTGGRLWAWALAFALAFALLQELPIDFPAPDERDLGAFLGTDAAERLFAGAWGWFALVALLALFNTVLGEELMFRGLLLPRMQGAFGRRDWVANGVLTGLYHLHMPWAIPSAIVAGLLFAWPSRRYESALMGIAIHSAQSIVIVGAVLALVVK</sequence>
<keyword evidence="1" id="KW-0472">Membrane</keyword>
<dbReference type="Pfam" id="PF02517">
    <property type="entry name" value="Rce1-like"/>
    <property type="match status" value="1"/>
</dbReference>
<dbReference type="InterPro" id="IPR003675">
    <property type="entry name" value="Rce1/LyrA-like_dom"/>
</dbReference>
<keyword evidence="1" id="KW-0812">Transmembrane</keyword>
<dbReference type="GO" id="GO:0080120">
    <property type="term" value="P:CAAX-box protein maturation"/>
    <property type="evidence" value="ECO:0007669"/>
    <property type="project" value="UniProtKB-ARBA"/>
</dbReference>
<feature type="transmembrane region" description="Helical" evidence="1">
    <location>
        <begin position="47"/>
        <end position="71"/>
    </location>
</feature>
<protein>
    <submittedName>
        <fullName evidence="3">Abortive infection protein</fullName>
    </submittedName>
</protein>
<feature type="transmembrane region" description="Helical" evidence="1">
    <location>
        <begin position="145"/>
        <end position="168"/>
    </location>
</feature>
<keyword evidence="4" id="KW-1185">Reference proteome</keyword>
<dbReference type="AlphaFoldDB" id="D3F0W6"/>
<evidence type="ECO:0000313" key="4">
    <source>
        <dbReference type="Proteomes" id="UP000008229"/>
    </source>
</evidence>
<proteinExistence type="predicted"/>
<dbReference type="EMBL" id="CP001854">
    <property type="protein sequence ID" value="ADB50042.1"/>
    <property type="molecule type" value="Genomic_DNA"/>
</dbReference>
<dbReference type="RefSeq" id="WP_012933093.1">
    <property type="nucleotide sequence ID" value="NC_013739.1"/>
</dbReference>
<dbReference type="GO" id="GO:0004175">
    <property type="term" value="F:endopeptidase activity"/>
    <property type="evidence" value="ECO:0007669"/>
    <property type="project" value="UniProtKB-ARBA"/>
</dbReference>
<name>D3F0W6_CONWI</name>
<dbReference type="OrthoDB" id="3392646at2"/>
<keyword evidence="1" id="KW-1133">Transmembrane helix</keyword>
<dbReference type="KEGG" id="cwo:Cwoe_1614"/>
<accession>D3F0W6</accession>
<organism evidence="3 4">
    <name type="scientific">Conexibacter woesei (strain DSM 14684 / CCUG 47730 / CIP 108061 / JCM 11494 / NBRC 100937 / ID131577)</name>
    <dbReference type="NCBI Taxonomy" id="469383"/>
    <lineage>
        <taxon>Bacteria</taxon>
        <taxon>Bacillati</taxon>
        <taxon>Actinomycetota</taxon>
        <taxon>Thermoleophilia</taxon>
        <taxon>Solirubrobacterales</taxon>
        <taxon>Conexibacteraceae</taxon>
        <taxon>Conexibacter</taxon>
    </lineage>
</organism>
<evidence type="ECO:0000259" key="2">
    <source>
        <dbReference type="Pfam" id="PF02517"/>
    </source>
</evidence>
<feature type="transmembrane region" description="Helical" evidence="1">
    <location>
        <begin position="189"/>
        <end position="219"/>
    </location>
</feature>
<dbReference type="eggNOG" id="COG1266">
    <property type="taxonomic scope" value="Bacteria"/>
</dbReference>
<feature type="transmembrane region" description="Helical" evidence="1">
    <location>
        <begin position="104"/>
        <end position="125"/>
    </location>
</feature>